<proteinExistence type="inferred from homology"/>
<protein>
    <submittedName>
        <fullName evidence="5">Penicillin acylase family protein</fullName>
    </submittedName>
</protein>
<dbReference type="Gene3D" id="3.60.20.10">
    <property type="entry name" value="Glutamine Phosphoribosylpyrophosphate, subunit 1, domain 1"/>
    <property type="match status" value="1"/>
</dbReference>
<dbReference type="Proteomes" id="UP001597101">
    <property type="component" value="Unassembled WGS sequence"/>
</dbReference>
<keyword evidence="4" id="KW-0472">Membrane</keyword>
<evidence type="ECO:0000256" key="4">
    <source>
        <dbReference type="SAM" id="Phobius"/>
    </source>
</evidence>
<comment type="caution">
    <text evidence="5">The sequence shown here is derived from an EMBL/GenBank/DDBJ whole genome shotgun (WGS) entry which is preliminary data.</text>
</comment>
<dbReference type="CDD" id="cd03747">
    <property type="entry name" value="Ntn_PGA_like"/>
    <property type="match status" value="1"/>
</dbReference>
<dbReference type="RefSeq" id="WP_377213872.1">
    <property type="nucleotide sequence ID" value="NZ_JBHTJV010000026.1"/>
</dbReference>
<dbReference type="Gene3D" id="1.10.439.10">
    <property type="entry name" value="Penicillin Amidohydrolase, domain 1"/>
    <property type="match status" value="1"/>
</dbReference>
<accession>A0ABW3FK34</accession>
<dbReference type="EMBL" id="JBHTJV010000026">
    <property type="protein sequence ID" value="MFD0918022.1"/>
    <property type="molecule type" value="Genomic_DNA"/>
</dbReference>
<feature type="transmembrane region" description="Helical" evidence="4">
    <location>
        <begin position="7"/>
        <end position="30"/>
    </location>
</feature>
<keyword evidence="4" id="KW-1133">Transmembrane helix</keyword>
<organism evidence="5 6">
    <name type="scientific">Pseudahrensia aquimaris</name>
    <dbReference type="NCBI Taxonomy" id="744461"/>
    <lineage>
        <taxon>Bacteria</taxon>
        <taxon>Pseudomonadati</taxon>
        <taxon>Pseudomonadota</taxon>
        <taxon>Alphaproteobacteria</taxon>
        <taxon>Hyphomicrobiales</taxon>
        <taxon>Ahrensiaceae</taxon>
        <taxon>Pseudahrensia</taxon>
    </lineage>
</organism>
<sequence length="828" mass="90750">MTRLLKWFVGGFLTVVALAALAGIVLFAIATRSVQPLSGEAKIAGLTAPVSVVRDADGIAHIEALTQEDAALALGFTHAQDRLWQMELLRMTGQGRLSEMFGVNEDVQNVDLLLRTLGFLDQSKASISALSPKSQAVLRAYSAGVNAFLGRKTGLAEPSLPPEFLILGHAPEPWLPEHSLVVLKIMALNLSKNMSLEIDRLKLAAYGLTPGEIDDILPYHKGDVPPPLPDLTSYYPLVAPKEKTAANDFSRYAGITQRWLEERGRFASNNWVFSGSRTKSGKPLLANDPHLALNAPSLWYLAHMRWQGDDGKPVNVIGSTIPSVPAVILGRNDHIAWGFTNAGGDAQDVFVEKVKPDDASQYLTPDGWKPFESQEEVIRVKGGMDITFKRKVTRHGPVLPGSYKDHSEVLPPNHVLALAWTGLSNSDRNFDVVSGFATAKSVAEFGAIVEPSVAPMQVMVVADTQGDIGLFAKAALPKRGADNAFAGRAPAPGWLAQYDWQGLVSPRAMPAIVNPANGVLGSANSKFVTENKEPFLTYDWAERFRHERMTSTILNRNDKADMAAMIAGQNDRYSPAMIAVRDRVLSALGDRPNEKARIDGLRAWDGLMSANAPEPLMMTAIFRHALKRILKDDLGPLYNTALSRPAEALIGILDSGGSRNWCDLRTTPRTETCREALQGAWDDAMAELEAAHGSNWKAWRWGSAHIVSNEHQPFGKVFPLNMLFDIERPANGGAYSLQRAKNKLSDDRPYRAVHGAGFRAVYDFEDLNKSVFIQTTGQSGNPFSRFYSSMVDRWVAGEYVTMTTREEDYRAKAAGTWNLVPADQSKLE</sequence>
<dbReference type="InterPro" id="IPR023343">
    <property type="entry name" value="Penicillin_amidase_dom1"/>
</dbReference>
<dbReference type="PIRSF" id="PIRSF001227">
    <property type="entry name" value="Pen_acylase"/>
    <property type="match status" value="1"/>
</dbReference>
<dbReference type="SUPFAM" id="SSF56235">
    <property type="entry name" value="N-terminal nucleophile aminohydrolases (Ntn hydrolases)"/>
    <property type="match status" value="1"/>
</dbReference>
<dbReference type="InterPro" id="IPR002692">
    <property type="entry name" value="S45"/>
</dbReference>
<dbReference type="InterPro" id="IPR014395">
    <property type="entry name" value="Pen/GL7ACA/AHL_acylase"/>
</dbReference>
<dbReference type="Gene3D" id="1.10.1400.10">
    <property type="match status" value="1"/>
</dbReference>
<reference evidence="6" key="1">
    <citation type="journal article" date="2019" name="Int. J. Syst. Evol. Microbiol.">
        <title>The Global Catalogue of Microorganisms (GCM) 10K type strain sequencing project: providing services to taxonomists for standard genome sequencing and annotation.</title>
        <authorList>
            <consortium name="The Broad Institute Genomics Platform"/>
            <consortium name="The Broad Institute Genome Sequencing Center for Infectious Disease"/>
            <person name="Wu L."/>
            <person name="Ma J."/>
        </authorList>
    </citation>
    <scope>NUCLEOTIDE SEQUENCE [LARGE SCALE GENOMIC DNA]</scope>
    <source>
        <strain evidence="6">CCUG 60023</strain>
    </source>
</reference>
<dbReference type="PANTHER" id="PTHR34218:SF4">
    <property type="entry name" value="ACYL-HOMOSERINE LACTONE ACYLASE QUIP"/>
    <property type="match status" value="1"/>
</dbReference>
<name>A0ABW3FK34_9HYPH</name>
<comment type="similarity">
    <text evidence="1">Belongs to the peptidase S45 family.</text>
</comment>
<keyword evidence="2" id="KW-0378">Hydrolase</keyword>
<evidence type="ECO:0000313" key="6">
    <source>
        <dbReference type="Proteomes" id="UP001597101"/>
    </source>
</evidence>
<evidence type="ECO:0000256" key="1">
    <source>
        <dbReference type="ARBA" id="ARBA00006586"/>
    </source>
</evidence>
<evidence type="ECO:0000256" key="2">
    <source>
        <dbReference type="ARBA" id="ARBA00022801"/>
    </source>
</evidence>
<keyword evidence="6" id="KW-1185">Reference proteome</keyword>
<keyword evidence="4" id="KW-0812">Transmembrane</keyword>
<evidence type="ECO:0000313" key="5">
    <source>
        <dbReference type="EMBL" id="MFD0918022.1"/>
    </source>
</evidence>
<dbReference type="PANTHER" id="PTHR34218">
    <property type="entry name" value="PEPTIDASE S45 PENICILLIN AMIDASE"/>
    <property type="match status" value="1"/>
</dbReference>
<dbReference type="InterPro" id="IPR043147">
    <property type="entry name" value="Penicillin_amidase_A-knob"/>
</dbReference>
<evidence type="ECO:0000256" key="3">
    <source>
        <dbReference type="ARBA" id="ARBA00023145"/>
    </source>
</evidence>
<dbReference type="Pfam" id="PF01804">
    <property type="entry name" value="Penicil_amidase"/>
    <property type="match status" value="1"/>
</dbReference>
<dbReference type="InterPro" id="IPR043146">
    <property type="entry name" value="Penicillin_amidase_N_B-knob"/>
</dbReference>
<gene>
    <name evidence="5" type="ORF">ACFQ14_16590</name>
</gene>
<keyword evidence="3" id="KW-0865">Zymogen</keyword>
<dbReference type="Gene3D" id="2.30.120.10">
    <property type="match status" value="1"/>
</dbReference>
<dbReference type="InterPro" id="IPR029055">
    <property type="entry name" value="Ntn_hydrolases_N"/>
</dbReference>